<feature type="transmembrane region" description="Helical" evidence="1">
    <location>
        <begin position="85"/>
        <end position="108"/>
    </location>
</feature>
<keyword evidence="1" id="KW-0812">Transmembrane</keyword>
<name>A0ABT4VAC9_9PSEU</name>
<proteinExistence type="predicted"/>
<keyword evidence="1" id="KW-1133">Transmembrane helix</keyword>
<dbReference type="PROSITE" id="PS51257">
    <property type="entry name" value="PROKAR_LIPOPROTEIN"/>
    <property type="match status" value="1"/>
</dbReference>
<sequence length="125" mass="13131">MSAAWRITPGYLLGTGCFLLLAGFRVAEGSWSWAAIFVLAAASQVYLGWKAAPARPSGAPARSSRTSGGVQRNAPIWRAMTASSCLLTVALLFVQPVLSVIAAAIGLYCSWMVVRTRTGGRGAEV</sequence>
<comment type="caution">
    <text evidence="2">The sequence shown here is derived from an EMBL/GenBank/DDBJ whole genome shotgun (WGS) entry which is preliminary data.</text>
</comment>
<evidence type="ECO:0000313" key="2">
    <source>
        <dbReference type="EMBL" id="MDA3630257.1"/>
    </source>
</evidence>
<feature type="transmembrane region" description="Helical" evidence="1">
    <location>
        <begin position="30"/>
        <end position="49"/>
    </location>
</feature>
<keyword evidence="1" id="KW-0472">Membrane</keyword>
<feature type="transmembrane region" description="Helical" evidence="1">
    <location>
        <begin position="7"/>
        <end position="24"/>
    </location>
</feature>
<organism evidence="2 3">
    <name type="scientific">Saccharopolyspora oryzae</name>
    <dbReference type="NCBI Taxonomy" id="2997343"/>
    <lineage>
        <taxon>Bacteria</taxon>
        <taxon>Bacillati</taxon>
        <taxon>Actinomycetota</taxon>
        <taxon>Actinomycetes</taxon>
        <taxon>Pseudonocardiales</taxon>
        <taxon>Pseudonocardiaceae</taxon>
        <taxon>Saccharopolyspora</taxon>
    </lineage>
</organism>
<keyword evidence="3" id="KW-1185">Reference proteome</keyword>
<gene>
    <name evidence="2" type="ORF">OU415_32860</name>
</gene>
<evidence type="ECO:0000256" key="1">
    <source>
        <dbReference type="SAM" id="Phobius"/>
    </source>
</evidence>
<dbReference type="Proteomes" id="UP001210380">
    <property type="component" value="Unassembled WGS sequence"/>
</dbReference>
<accession>A0ABT4VAC9</accession>
<dbReference type="EMBL" id="JAQGLA010000093">
    <property type="protein sequence ID" value="MDA3630257.1"/>
    <property type="molecule type" value="Genomic_DNA"/>
</dbReference>
<protein>
    <submittedName>
        <fullName evidence="2">Uncharacterized protein</fullName>
    </submittedName>
</protein>
<dbReference type="RefSeq" id="WP_270953405.1">
    <property type="nucleotide sequence ID" value="NZ_JAQGLA010000093.1"/>
</dbReference>
<reference evidence="2 3" key="1">
    <citation type="submission" date="2022-11" db="EMBL/GenBank/DDBJ databases">
        <title>Draft genome sequence of Saccharopolyspora sp. WRP15-2 isolated from rhizosphere soils of wild rice in Thailand.</title>
        <authorList>
            <person name="Duangmal K."/>
            <person name="Kammanee S."/>
            <person name="Muangham S."/>
        </authorList>
    </citation>
    <scope>NUCLEOTIDE SEQUENCE [LARGE SCALE GENOMIC DNA]</scope>
    <source>
        <strain evidence="2 3">WRP15-2</strain>
    </source>
</reference>
<evidence type="ECO:0000313" key="3">
    <source>
        <dbReference type="Proteomes" id="UP001210380"/>
    </source>
</evidence>